<feature type="compositionally biased region" description="Low complexity" evidence="3">
    <location>
        <begin position="244"/>
        <end position="254"/>
    </location>
</feature>
<dbReference type="InterPro" id="IPR050272">
    <property type="entry name" value="Isochorismatase-like_hydrls"/>
</dbReference>
<dbReference type="Pfam" id="PF00857">
    <property type="entry name" value="Isochorismatase"/>
    <property type="match status" value="1"/>
</dbReference>
<dbReference type="CDD" id="cd00431">
    <property type="entry name" value="cysteine_hydrolases"/>
    <property type="match status" value="1"/>
</dbReference>
<dbReference type="InterPro" id="IPR036380">
    <property type="entry name" value="Isochorismatase-like_sf"/>
</dbReference>
<evidence type="ECO:0000313" key="5">
    <source>
        <dbReference type="EMBL" id="KAK7747594.1"/>
    </source>
</evidence>
<gene>
    <name evidence="5" type="ORF">SLS62_009005</name>
</gene>
<proteinExistence type="inferred from homology"/>
<feature type="compositionally biased region" description="Basic and acidic residues" evidence="3">
    <location>
        <begin position="398"/>
        <end position="407"/>
    </location>
</feature>
<protein>
    <recommendedName>
        <fullName evidence="4">Isochorismatase-like domain-containing protein</fullName>
    </recommendedName>
</protein>
<evidence type="ECO:0000313" key="6">
    <source>
        <dbReference type="Proteomes" id="UP001320420"/>
    </source>
</evidence>
<comment type="caution">
    <text evidence="5">The sequence shown here is derived from an EMBL/GenBank/DDBJ whole genome shotgun (WGS) entry which is preliminary data.</text>
</comment>
<dbReference type="Proteomes" id="UP001320420">
    <property type="component" value="Unassembled WGS sequence"/>
</dbReference>
<dbReference type="SUPFAM" id="SSF52499">
    <property type="entry name" value="Isochorismatase-like hydrolases"/>
    <property type="match status" value="1"/>
</dbReference>
<organism evidence="5 6">
    <name type="scientific">Diatrype stigma</name>
    <dbReference type="NCBI Taxonomy" id="117547"/>
    <lineage>
        <taxon>Eukaryota</taxon>
        <taxon>Fungi</taxon>
        <taxon>Dikarya</taxon>
        <taxon>Ascomycota</taxon>
        <taxon>Pezizomycotina</taxon>
        <taxon>Sordariomycetes</taxon>
        <taxon>Xylariomycetidae</taxon>
        <taxon>Xylariales</taxon>
        <taxon>Diatrypaceae</taxon>
        <taxon>Diatrype</taxon>
    </lineage>
</organism>
<evidence type="ECO:0000256" key="2">
    <source>
        <dbReference type="ARBA" id="ARBA00022801"/>
    </source>
</evidence>
<feature type="region of interest" description="Disordered" evidence="3">
    <location>
        <begin position="239"/>
        <end position="430"/>
    </location>
</feature>
<feature type="region of interest" description="Disordered" evidence="3">
    <location>
        <begin position="83"/>
        <end position="104"/>
    </location>
</feature>
<dbReference type="GO" id="GO:0016787">
    <property type="term" value="F:hydrolase activity"/>
    <property type="evidence" value="ECO:0007669"/>
    <property type="project" value="UniProtKB-KW"/>
</dbReference>
<dbReference type="InterPro" id="IPR000868">
    <property type="entry name" value="Isochorismatase-like_dom"/>
</dbReference>
<keyword evidence="2" id="KW-0378">Hydrolase</keyword>
<name>A0AAN9UG07_9PEZI</name>
<comment type="similarity">
    <text evidence="1">Belongs to the isochorismatase family.</text>
</comment>
<dbReference type="EMBL" id="JAKJXP020000090">
    <property type="protein sequence ID" value="KAK7747594.1"/>
    <property type="molecule type" value="Genomic_DNA"/>
</dbReference>
<feature type="domain" description="Isochorismatase-like" evidence="4">
    <location>
        <begin position="18"/>
        <end position="234"/>
    </location>
</feature>
<accession>A0AAN9UG07</accession>
<evidence type="ECO:0000256" key="1">
    <source>
        <dbReference type="ARBA" id="ARBA00006336"/>
    </source>
</evidence>
<feature type="compositionally biased region" description="Acidic residues" evidence="3">
    <location>
        <begin position="364"/>
        <end position="387"/>
    </location>
</feature>
<keyword evidence="6" id="KW-1185">Reference proteome</keyword>
<feature type="compositionally biased region" description="Basic and acidic residues" evidence="3">
    <location>
        <begin position="319"/>
        <end position="338"/>
    </location>
</feature>
<dbReference type="AlphaFoldDB" id="A0AAN9UG07"/>
<evidence type="ECO:0000256" key="3">
    <source>
        <dbReference type="SAM" id="MobiDB-lite"/>
    </source>
</evidence>
<dbReference type="PANTHER" id="PTHR43540">
    <property type="entry name" value="PEROXYUREIDOACRYLATE/UREIDOACRYLATE AMIDOHYDROLASE-RELATED"/>
    <property type="match status" value="1"/>
</dbReference>
<reference evidence="5 6" key="1">
    <citation type="submission" date="2024-02" db="EMBL/GenBank/DDBJ databases">
        <title>De novo assembly and annotation of 12 fungi associated with fruit tree decline syndrome in Ontario, Canada.</title>
        <authorList>
            <person name="Sulman M."/>
            <person name="Ellouze W."/>
            <person name="Ilyukhin E."/>
        </authorList>
    </citation>
    <scope>NUCLEOTIDE SEQUENCE [LARGE SCALE GENOMIC DNA]</scope>
    <source>
        <strain evidence="5 6">M11/M66-122</strain>
    </source>
</reference>
<dbReference type="Gene3D" id="3.40.50.850">
    <property type="entry name" value="Isochorismatase-like"/>
    <property type="match status" value="1"/>
</dbReference>
<sequence>MFPIDPAKLPALKTRRGLLIVDPQNDFLAKDGALAVKNPGDLPRRMADLVTAFRQNGGEIIWVHSRFEKPRPAQNEQIVTSDGPLLTGASAAGKGRRPRAPPQEIEASKCPEAFLGPEAATRPKCVRTGSSGIEMHPTVREAIHPKDHTFVKSYYSAFKSDQLLRHLRMRLVTELFICGSLTNIGVMASAVDAASHGYSIAIVEDCCGYRSSMRHNNALQQISDSFGCDILTAEETLEILQPKSRSSQRSSQRPSRAESRNSSVRRRTEEEDATASLTSKLESSFGKLSLNSEPAADGPQRKARAESSKQSLQPVVGSSKEKGDEEKNTKREKEKETSQDPSDDPVPQPDGVGPSASQSQQSASDDESESDDVSAAENSEAEVEADAEGAAQKSAKRSGQDSDEKKVTAGPSITTKKLGSQSAKEEKDSE</sequence>
<feature type="compositionally biased region" description="Low complexity" evidence="3">
    <location>
        <begin position="349"/>
        <end position="363"/>
    </location>
</feature>
<evidence type="ECO:0000259" key="4">
    <source>
        <dbReference type="Pfam" id="PF00857"/>
    </source>
</evidence>
<feature type="compositionally biased region" description="Polar residues" evidence="3">
    <location>
        <begin position="411"/>
        <end position="422"/>
    </location>
</feature>